<feature type="region of interest" description="Disordered" evidence="18">
    <location>
        <begin position="1"/>
        <end position="27"/>
    </location>
</feature>
<evidence type="ECO:0000313" key="20">
    <source>
        <dbReference type="EMBL" id="PWN38783.1"/>
    </source>
</evidence>
<keyword evidence="3" id="KW-0813">Transport</keyword>
<evidence type="ECO:0000256" key="1">
    <source>
        <dbReference type="ARBA" id="ARBA00004514"/>
    </source>
</evidence>
<keyword evidence="5" id="KW-0962">Peroxisome biogenesis</keyword>
<dbReference type="AlphaFoldDB" id="A0A316VQV8"/>
<feature type="compositionally biased region" description="Basic and acidic residues" evidence="18">
    <location>
        <begin position="1113"/>
        <end position="1139"/>
    </location>
</feature>
<feature type="compositionally biased region" description="Low complexity" evidence="18">
    <location>
        <begin position="320"/>
        <end position="333"/>
    </location>
</feature>
<evidence type="ECO:0000256" key="7">
    <source>
        <dbReference type="ARBA" id="ARBA00022741"/>
    </source>
</evidence>
<dbReference type="Pfam" id="PF00004">
    <property type="entry name" value="AAA"/>
    <property type="match status" value="2"/>
</dbReference>
<proteinExistence type="inferred from homology"/>
<reference evidence="20 21" key="1">
    <citation type="journal article" date="2018" name="Mol. Biol. Evol.">
        <title>Broad Genomic Sampling Reveals a Smut Pathogenic Ancestry of the Fungal Clade Ustilaginomycotina.</title>
        <authorList>
            <person name="Kijpornyongpan T."/>
            <person name="Mondo S.J."/>
            <person name="Barry K."/>
            <person name="Sandor L."/>
            <person name="Lee J."/>
            <person name="Lipzen A."/>
            <person name="Pangilinan J."/>
            <person name="LaButti K."/>
            <person name="Hainaut M."/>
            <person name="Henrissat B."/>
            <person name="Grigoriev I.V."/>
            <person name="Spatafora J.W."/>
            <person name="Aime M.C."/>
        </authorList>
    </citation>
    <scope>NUCLEOTIDE SEQUENCE [LARGE SCALE GENOMIC DNA]</scope>
    <source>
        <strain evidence="20 21">MCA 4658</strain>
    </source>
</reference>
<evidence type="ECO:0000256" key="3">
    <source>
        <dbReference type="ARBA" id="ARBA00022448"/>
    </source>
</evidence>
<dbReference type="Proteomes" id="UP000245783">
    <property type="component" value="Unassembled WGS sequence"/>
</dbReference>
<feature type="compositionally biased region" description="Low complexity" evidence="18">
    <location>
        <begin position="1"/>
        <end position="15"/>
    </location>
</feature>
<evidence type="ECO:0000256" key="13">
    <source>
        <dbReference type="ARBA" id="ARBA00032509"/>
    </source>
</evidence>
<evidence type="ECO:0000256" key="17">
    <source>
        <dbReference type="ARBA" id="ARBA00064205"/>
    </source>
</evidence>
<evidence type="ECO:0000256" key="18">
    <source>
        <dbReference type="SAM" id="MobiDB-lite"/>
    </source>
</evidence>
<dbReference type="OrthoDB" id="2187at2759"/>
<evidence type="ECO:0000256" key="11">
    <source>
        <dbReference type="ARBA" id="ARBA00023136"/>
    </source>
</evidence>
<dbReference type="InterPro" id="IPR003959">
    <property type="entry name" value="ATPase_AAA_core"/>
</dbReference>
<feature type="compositionally biased region" description="Basic and acidic residues" evidence="18">
    <location>
        <begin position="69"/>
        <end position="89"/>
    </location>
</feature>
<comment type="subunit">
    <text evidence="17">Interacts with PEX6; forming the PEX1-PEX6 AAA ATPase complex, which is composed of a heterohexamer formed by a trimer of PEX1-PEX6 dimers.</text>
</comment>
<dbReference type="InParanoid" id="A0A316VQV8"/>
<feature type="compositionally biased region" description="Basic residues" evidence="18">
    <location>
        <begin position="90"/>
        <end position="99"/>
    </location>
</feature>
<feature type="region of interest" description="Disordered" evidence="18">
    <location>
        <begin position="385"/>
        <end position="406"/>
    </location>
</feature>
<keyword evidence="7" id="KW-0547">Nucleotide-binding</keyword>
<dbReference type="Gene3D" id="3.10.330.10">
    <property type="match status" value="1"/>
</dbReference>
<evidence type="ECO:0000256" key="16">
    <source>
        <dbReference type="ARBA" id="ARBA00048778"/>
    </source>
</evidence>
<dbReference type="GO" id="GO:0016887">
    <property type="term" value="F:ATP hydrolysis activity"/>
    <property type="evidence" value="ECO:0007669"/>
    <property type="project" value="InterPro"/>
</dbReference>
<dbReference type="Pfam" id="PF09262">
    <property type="entry name" value="PEX-1N"/>
    <property type="match status" value="1"/>
</dbReference>
<dbReference type="CDD" id="cd19526">
    <property type="entry name" value="RecA-like_PEX1_r2"/>
    <property type="match status" value="1"/>
</dbReference>
<keyword evidence="11" id="KW-0472">Membrane</keyword>
<dbReference type="RefSeq" id="XP_025365943.1">
    <property type="nucleotide sequence ID" value="XM_025515024.1"/>
</dbReference>
<evidence type="ECO:0000256" key="6">
    <source>
        <dbReference type="ARBA" id="ARBA00022737"/>
    </source>
</evidence>
<comment type="catalytic activity">
    <reaction evidence="16">
        <text>ATP + H2O = ADP + phosphate + H(+)</text>
        <dbReference type="Rhea" id="RHEA:13065"/>
        <dbReference type="ChEBI" id="CHEBI:15377"/>
        <dbReference type="ChEBI" id="CHEBI:15378"/>
        <dbReference type="ChEBI" id="CHEBI:30616"/>
        <dbReference type="ChEBI" id="CHEBI:43474"/>
        <dbReference type="ChEBI" id="CHEBI:456216"/>
    </reaction>
    <physiologicalReaction direction="left-to-right" evidence="16">
        <dbReference type="Rhea" id="RHEA:13066"/>
    </physiologicalReaction>
</comment>
<keyword evidence="9" id="KW-0067">ATP-binding</keyword>
<dbReference type="InterPro" id="IPR015342">
    <property type="entry name" value="PEX1-N_C-lobe"/>
</dbReference>
<dbReference type="PANTHER" id="PTHR23077:SF12">
    <property type="entry name" value="PEROXISOMAL ATPASE PEX1"/>
    <property type="match status" value="1"/>
</dbReference>
<protein>
    <recommendedName>
        <fullName evidence="14">Peroxisomal ATPase PEX1</fullName>
    </recommendedName>
    <alternativeName>
        <fullName evidence="13">Peroxin-1</fullName>
    </alternativeName>
</protein>
<dbReference type="EMBL" id="KZ819538">
    <property type="protein sequence ID" value="PWN38783.1"/>
    <property type="molecule type" value="Genomic_DNA"/>
</dbReference>
<keyword evidence="10" id="KW-0653">Protein transport</keyword>
<feature type="region of interest" description="Disordered" evidence="18">
    <location>
        <begin position="319"/>
        <end position="340"/>
    </location>
</feature>
<dbReference type="Gene3D" id="3.40.50.300">
    <property type="entry name" value="P-loop containing nucleotide triphosphate hydrolases"/>
    <property type="match status" value="2"/>
</dbReference>
<dbReference type="Pfam" id="PF17862">
    <property type="entry name" value="AAA_lid_3"/>
    <property type="match status" value="2"/>
</dbReference>
<dbReference type="InterPro" id="IPR041569">
    <property type="entry name" value="AAA_lid_3"/>
</dbReference>
<evidence type="ECO:0000313" key="21">
    <source>
        <dbReference type="Proteomes" id="UP000245783"/>
    </source>
</evidence>
<dbReference type="InterPro" id="IPR003960">
    <property type="entry name" value="ATPase_AAA_CS"/>
</dbReference>
<feature type="region of interest" description="Disordered" evidence="18">
    <location>
        <begin position="69"/>
        <end position="99"/>
    </location>
</feature>
<keyword evidence="6" id="KW-0677">Repeat</keyword>
<evidence type="ECO:0000259" key="19">
    <source>
        <dbReference type="SMART" id="SM00382"/>
    </source>
</evidence>
<dbReference type="GO" id="GO:0016558">
    <property type="term" value="P:protein import into peroxisome matrix"/>
    <property type="evidence" value="ECO:0007669"/>
    <property type="project" value="TreeGrafter"/>
</dbReference>
<evidence type="ECO:0000256" key="12">
    <source>
        <dbReference type="ARBA" id="ARBA00023140"/>
    </source>
</evidence>
<comment type="similarity">
    <text evidence="2">Belongs to the AAA ATPase family.</text>
</comment>
<evidence type="ECO:0000256" key="10">
    <source>
        <dbReference type="ARBA" id="ARBA00022927"/>
    </source>
</evidence>
<dbReference type="InterPro" id="IPR050168">
    <property type="entry name" value="AAA_ATPase_domain"/>
</dbReference>
<evidence type="ECO:0000256" key="8">
    <source>
        <dbReference type="ARBA" id="ARBA00022801"/>
    </source>
</evidence>
<dbReference type="GO" id="GO:0005829">
    <property type="term" value="C:cytosol"/>
    <property type="evidence" value="ECO:0007669"/>
    <property type="project" value="UniProtKB-SubCell"/>
</dbReference>
<dbReference type="FunFam" id="3.40.50.300:FF:000149">
    <property type="entry name" value="Nuclear valosin-containing protein-like"/>
    <property type="match status" value="1"/>
</dbReference>
<keyword evidence="21" id="KW-1185">Reference proteome</keyword>
<name>A0A316VQV8_9BASI</name>
<organism evidence="20 21">
    <name type="scientific">Ceraceosorus guamensis</name>
    <dbReference type="NCBI Taxonomy" id="1522189"/>
    <lineage>
        <taxon>Eukaryota</taxon>
        <taxon>Fungi</taxon>
        <taxon>Dikarya</taxon>
        <taxon>Basidiomycota</taxon>
        <taxon>Ustilaginomycotina</taxon>
        <taxon>Exobasidiomycetes</taxon>
        <taxon>Ceraceosorales</taxon>
        <taxon>Ceraceosoraceae</taxon>
        <taxon>Ceraceosorus</taxon>
    </lineage>
</organism>
<evidence type="ECO:0000256" key="2">
    <source>
        <dbReference type="ARBA" id="ARBA00006914"/>
    </source>
</evidence>
<dbReference type="GO" id="GO:0005524">
    <property type="term" value="F:ATP binding"/>
    <property type="evidence" value="ECO:0007669"/>
    <property type="project" value="UniProtKB-KW"/>
</dbReference>
<keyword evidence="8" id="KW-0378">Hydrolase</keyword>
<keyword evidence="4" id="KW-0963">Cytoplasm</keyword>
<evidence type="ECO:0000256" key="9">
    <source>
        <dbReference type="ARBA" id="ARBA00022840"/>
    </source>
</evidence>
<evidence type="ECO:0000256" key="15">
    <source>
        <dbReference type="ARBA" id="ARBA00046271"/>
    </source>
</evidence>
<feature type="domain" description="AAA+ ATPase" evidence="19">
    <location>
        <begin position="792"/>
        <end position="928"/>
    </location>
</feature>
<evidence type="ECO:0000256" key="14">
    <source>
        <dbReference type="ARBA" id="ARBA00034532"/>
    </source>
</evidence>
<evidence type="ECO:0000256" key="5">
    <source>
        <dbReference type="ARBA" id="ARBA00022593"/>
    </source>
</evidence>
<dbReference type="InterPro" id="IPR029067">
    <property type="entry name" value="CDC48_domain_2-like_sf"/>
</dbReference>
<dbReference type="SMART" id="SM00382">
    <property type="entry name" value="AAA"/>
    <property type="match status" value="2"/>
</dbReference>
<dbReference type="SUPFAM" id="SSF52540">
    <property type="entry name" value="P-loop containing nucleoside triphosphate hydrolases"/>
    <property type="match status" value="2"/>
</dbReference>
<dbReference type="InterPro" id="IPR027417">
    <property type="entry name" value="P-loop_NTPase"/>
</dbReference>
<dbReference type="GO" id="GO:0005778">
    <property type="term" value="C:peroxisomal membrane"/>
    <property type="evidence" value="ECO:0007669"/>
    <property type="project" value="UniProtKB-SubCell"/>
</dbReference>
<gene>
    <name evidence="20" type="ORF">IE81DRAFT_327150</name>
</gene>
<feature type="compositionally biased region" description="Low complexity" evidence="18">
    <location>
        <begin position="113"/>
        <end position="132"/>
    </location>
</feature>
<dbReference type="FunFam" id="1.10.8.60:FF:000105">
    <property type="entry name" value="PeRoXisome assembly factor"/>
    <property type="match status" value="1"/>
</dbReference>
<feature type="compositionally biased region" description="Polar residues" evidence="18">
    <location>
        <begin position="1046"/>
        <end position="1055"/>
    </location>
</feature>
<feature type="domain" description="AAA+ ATPase" evidence="19">
    <location>
        <begin position="517"/>
        <end position="653"/>
    </location>
</feature>
<evidence type="ECO:0000256" key="4">
    <source>
        <dbReference type="ARBA" id="ARBA00022490"/>
    </source>
</evidence>
<dbReference type="STRING" id="1522189.A0A316VQV8"/>
<accession>A0A316VQV8</accession>
<feature type="region of interest" description="Disordered" evidence="18">
    <location>
        <begin position="1046"/>
        <end position="1139"/>
    </location>
</feature>
<feature type="region of interest" description="Disordered" evidence="18">
    <location>
        <begin position="270"/>
        <end position="294"/>
    </location>
</feature>
<keyword evidence="12" id="KW-0576">Peroxisome</keyword>
<feature type="compositionally biased region" description="Low complexity" evidence="18">
    <location>
        <begin position="281"/>
        <end position="294"/>
    </location>
</feature>
<dbReference type="SUPFAM" id="SSF54585">
    <property type="entry name" value="Cdc48 domain 2-like"/>
    <property type="match status" value="1"/>
</dbReference>
<dbReference type="PANTHER" id="PTHR23077">
    <property type="entry name" value="AAA-FAMILY ATPASE"/>
    <property type="match status" value="1"/>
</dbReference>
<comment type="subcellular location">
    <subcellularLocation>
        <location evidence="1">Cytoplasm</location>
        <location evidence="1">Cytosol</location>
    </subcellularLocation>
    <subcellularLocation>
        <location evidence="15">Peroxisome membrane</location>
    </subcellularLocation>
</comment>
<sequence length="1139" mass="120973">MSHPSTSAHAHASAHAPRRSKKATQVSAVLDASLRSSLAHLPSLLYEPLLARNIAAQSIVLELTRLVGEREREREREGKDEQQHADAHPHPHPHPHHTTTRRDVVYAGWSGLPSSATSSASPAPASASTSSPAPAPAHPPLTLSPLLAASFSPPLQPHETLHLILLRSPPLPIATRLRVTPLTPDDWEMLSANAGMVEEHLLAQVRAAKTGSVIHVALGTRTGAHSSCAFHVDSTEPGSAAHDGASAARAVKLTTDTEIIVAPRVRKSAAESAAAEHHAIHSSNTATAGTASPSSSASAAAQALATLSKQLHRILPAKLSNSSSGSSSSSSPTPSLPPPTCIWVSRRTAQLLSLALGSDEEGTCGKAALTLVKCPTAAHVRPGVGKARGAKEDAHADADADADGQAARPTRSVVWHVCEHVLDRNVVLGKAVQQGLGARDWELVSFSSASPGFSSRPSTPSAELDEPDLVVESDEEEELSGMSGLMDRAYSHLYTALRSQRLAALQAGRGTEMNTRASGALHVTGASGTGKSTFCRSLCRSMEAHGIASIRIDCAHYSELRPAALRSKVREWVNAAAWCAPSVLWLDDVERVCPAEVEHAEGTHARFSAETLLAAVQRRESNVLLLCSSNGNVHKELANSHVFKLTLQIKTPDKQARKEIIGALVRERSAKMKEQQQGQQQQHVALDVVQLAGKTEGYCPADLRDLVERAAHQAAIRVAKVESETSLTLGMSDFDAAQHGFVPLNLRDVKLETSSVAWSDIGGLQATRQTLRETLEWPTKYAAIFKNCPLRLRSGLLLYGYPGCGKTLLASAVAKECGLNFISVKGPEILNKYIGASEKSVRDLFDRAQAAKPCVLFFDEFDSIAPKRGHDSTGVTDRVVNQLLTQMDGAEGLDGVYVLAATSRPDLIDSALLRPGRLDKSLLCDMPDIDDRLDILRAVAKKIRLHAEVDLERWARETEGFSGADLQALLYNAHLETIHEAVERAPRPAADGGGGGGGGDKTVDVDMDRIRLVDLNEAGGSGSTNIKSAAERMAQLKRVQTILSSTLASRTSHAPSHTGGARSGEKSGGGASGASASAGVTDAHISKSLRTTRPSVPASERERLRGVYGEFAGDEKGGRAARFPDGEASREVGARESLM</sequence>
<dbReference type="PROSITE" id="PS00674">
    <property type="entry name" value="AAA"/>
    <property type="match status" value="1"/>
</dbReference>
<dbReference type="InterPro" id="IPR003593">
    <property type="entry name" value="AAA+_ATPase"/>
</dbReference>
<dbReference type="GeneID" id="37036894"/>
<feature type="region of interest" description="Disordered" evidence="18">
    <location>
        <begin position="113"/>
        <end position="139"/>
    </location>
</feature>
<dbReference type="Gene3D" id="1.10.8.60">
    <property type="match status" value="2"/>
</dbReference>
<feature type="compositionally biased region" description="Basic and acidic residues" evidence="18">
    <location>
        <begin position="389"/>
        <end position="398"/>
    </location>
</feature>